<dbReference type="SUPFAM" id="SSF51604">
    <property type="entry name" value="Enolase C-terminal domain-like"/>
    <property type="match status" value="1"/>
</dbReference>
<protein>
    <submittedName>
        <fullName evidence="6">L-alanine-DL-glutamate epimerase</fullName>
    </submittedName>
</protein>
<evidence type="ECO:0000313" key="6">
    <source>
        <dbReference type="EMBL" id="SNT53535.1"/>
    </source>
</evidence>
<dbReference type="InterPro" id="IPR036849">
    <property type="entry name" value="Enolase-like_C_sf"/>
</dbReference>
<dbReference type="GO" id="GO:0016836">
    <property type="term" value="F:hydro-lyase activity"/>
    <property type="evidence" value="ECO:0007669"/>
    <property type="project" value="TreeGrafter"/>
</dbReference>
<dbReference type="InterPro" id="IPR029065">
    <property type="entry name" value="Enolase_C-like"/>
</dbReference>
<feature type="region of interest" description="Disordered" evidence="4">
    <location>
        <begin position="336"/>
        <end position="358"/>
    </location>
</feature>
<dbReference type="RefSeq" id="WP_089329732.1">
    <property type="nucleotide sequence ID" value="NZ_FZOR01000040.1"/>
</dbReference>
<comment type="cofactor">
    <cofactor evidence="1">
        <name>Mg(2+)</name>
        <dbReference type="ChEBI" id="CHEBI:18420"/>
    </cofactor>
</comment>
<dbReference type="PROSITE" id="PS00909">
    <property type="entry name" value="MR_MLE_2"/>
    <property type="match status" value="1"/>
</dbReference>
<keyword evidence="3" id="KW-0460">Magnesium</keyword>
<keyword evidence="7" id="KW-1185">Reference proteome</keyword>
<dbReference type="CDD" id="cd03316">
    <property type="entry name" value="MR_like"/>
    <property type="match status" value="1"/>
</dbReference>
<evidence type="ECO:0000256" key="4">
    <source>
        <dbReference type="SAM" id="MobiDB-lite"/>
    </source>
</evidence>
<dbReference type="InterPro" id="IPR013342">
    <property type="entry name" value="Mandelate_racemase_C"/>
</dbReference>
<feature type="domain" description="Mandelate racemase/muconate lactonizing enzyme C-terminal" evidence="5">
    <location>
        <begin position="144"/>
        <end position="241"/>
    </location>
</feature>
<proteinExistence type="predicted"/>
<dbReference type="GO" id="GO:0016052">
    <property type="term" value="P:carbohydrate catabolic process"/>
    <property type="evidence" value="ECO:0007669"/>
    <property type="project" value="TreeGrafter"/>
</dbReference>
<dbReference type="Pfam" id="PF02746">
    <property type="entry name" value="MR_MLE_N"/>
    <property type="match status" value="1"/>
</dbReference>
<dbReference type="InterPro" id="IPR046945">
    <property type="entry name" value="RHMD-like"/>
</dbReference>
<dbReference type="Gene3D" id="3.20.20.120">
    <property type="entry name" value="Enolase-like C-terminal domain"/>
    <property type="match status" value="1"/>
</dbReference>
<dbReference type="PANTHER" id="PTHR13794">
    <property type="entry name" value="ENOLASE SUPERFAMILY, MANDELATE RACEMASE"/>
    <property type="match status" value="1"/>
</dbReference>
<evidence type="ECO:0000256" key="2">
    <source>
        <dbReference type="ARBA" id="ARBA00022723"/>
    </source>
</evidence>
<evidence type="ECO:0000256" key="1">
    <source>
        <dbReference type="ARBA" id="ARBA00001946"/>
    </source>
</evidence>
<dbReference type="PANTHER" id="PTHR13794:SF58">
    <property type="entry name" value="MITOCHONDRIAL ENOLASE SUPERFAMILY MEMBER 1"/>
    <property type="match status" value="1"/>
</dbReference>
<dbReference type="AlphaFoldDB" id="A0A239NF92"/>
<accession>A0A239NF92</accession>
<name>A0A239NF92_9ACTN</name>
<dbReference type="InterPro" id="IPR018110">
    <property type="entry name" value="Mandel_Rmase/mucon_lact_enz_CS"/>
</dbReference>
<dbReference type="Proteomes" id="UP000198318">
    <property type="component" value="Unassembled WGS sequence"/>
</dbReference>
<reference evidence="6 7" key="1">
    <citation type="submission" date="2017-06" db="EMBL/GenBank/DDBJ databases">
        <authorList>
            <person name="Kim H.J."/>
            <person name="Triplett B.A."/>
        </authorList>
    </citation>
    <scope>NUCLEOTIDE SEQUENCE [LARGE SCALE GENOMIC DNA]</scope>
    <source>
        <strain evidence="6 7">DSM 44715</strain>
    </source>
</reference>
<dbReference type="Gene3D" id="3.30.390.10">
    <property type="entry name" value="Enolase-like, N-terminal domain"/>
    <property type="match status" value="1"/>
</dbReference>
<sequence length="358" mass="38335">MSTIAHLTTSHHAIPLGAGRGGSGATRVDLVIVTVEDSDGGTGTGFTFGLTGGAGAARHLLENDLRAAVTGTRLDHWPATWEALWNVTHRLGRGHALPAVSALDIAVHDLLAVERGLPLYRYLGAHADSVPIYGSGRATHAMSDAELVEGAERYAADGIHAVKLRAGVLGLERDVARVARVRSALGDATRIMVDCNERLGLADAIWLARRLADLGVYWIEEPLRSDDVEGHRQLAARGGLPVAVGEHLLGRFEFAQYLQRRAASVLQPDPPLCGGVTEWRRIAAIAEAGSAVLSPHFLPELNVHLALSAPNCSYIEHFPLLDGVLLETIEISDGRARPPDRPGHGLRFDPDALRAHRV</sequence>
<evidence type="ECO:0000256" key="3">
    <source>
        <dbReference type="ARBA" id="ARBA00022842"/>
    </source>
</evidence>
<dbReference type="SMART" id="SM00922">
    <property type="entry name" value="MR_MLE"/>
    <property type="match status" value="1"/>
</dbReference>
<dbReference type="SUPFAM" id="SSF54826">
    <property type="entry name" value="Enolase N-terminal domain-like"/>
    <property type="match status" value="1"/>
</dbReference>
<dbReference type="EMBL" id="FZOR01000040">
    <property type="protein sequence ID" value="SNT53535.1"/>
    <property type="molecule type" value="Genomic_DNA"/>
</dbReference>
<dbReference type="Pfam" id="PF13378">
    <property type="entry name" value="MR_MLE_C"/>
    <property type="match status" value="1"/>
</dbReference>
<dbReference type="OrthoDB" id="9796450at2"/>
<keyword evidence="2" id="KW-0479">Metal-binding</keyword>
<organism evidence="6 7">
    <name type="scientific">Actinomadura meyerae</name>
    <dbReference type="NCBI Taxonomy" id="240840"/>
    <lineage>
        <taxon>Bacteria</taxon>
        <taxon>Bacillati</taxon>
        <taxon>Actinomycetota</taxon>
        <taxon>Actinomycetes</taxon>
        <taxon>Streptosporangiales</taxon>
        <taxon>Thermomonosporaceae</taxon>
        <taxon>Actinomadura</taxon>
    </lineage>
</organism>
<dbReference type="InterPro" id="IPR013341">
    <property type="entry name" value="Mandelate_racemase_N_dom"/>
</dbReference>
<evidence type="ECO:0000313" key="7">
    <source>
        <dbReference type="Proteomes" id="UP000198318"/>
    </source>
</evidence>
<dbReference type="GO" id="GO:0000287">
    <property type="term" value="F:magnesium ion binding"/>
    <property type="evidence" value="ECO:0007669"/>
    <property type="project" value="TreeGrafter"/>
</dbReference>
<gene>
    <name evidence="6" type="ORF">SAMN05443665_104042</name>
</gene>
<dbReference type="InterPro" id="IPR029017">
    <property type="entry name" value="Enolase-like_N"/>
</dbReference>
<dbReference type="SFLD" id="SFLDS00001">
    <property type="entry name" value="Enolase"/>
    <property type="match status" value="1"/>
</dbReference>
<evidence type="ECO:0000259" key="5">
    <source>
        <dbReference type="SMART" id="SM00922"/>
    </source>
</evidence>
<dbReference type="SFLD" id="SFLDG00179">
    <property type="entry name" value="mandelate_racemase"/>
    <property type="match status" value="1"/>
</dbReference>
<dbReference type="GO" id="GO:0009063">
    <property type="term" value="P:amino acid catabolic process"/>
    <property type="evidence" value="ECO:0007669"/>
    <property type="project" value="InterPro"/>
</dbReference>